<name>A0A1U7PY55_9FLAO</name>
<sequence length="81" mass="9841">MIHFDNIKEYNRFIGYNDPKKDLIDVVKYNDCESIRLLCDGLTSDFYMMAFKRNMTDLNWFGNTEFDTTSAFLYFIMYIRF</sequence>
<reference evidence="2" key="1">
    <citation type="submission" date="2016-10" db="EMBL/GenBank/DDBJ databases">
        <authorList>
            <person name="Varghese N."/>
            <person name="Submissions S."/>
        </authorList>
    </citation>
    <scope>NUCLEOTIDE SEQUENCE [LARGE SCALE GENOMIC DNA]</scope>
    <source>
        <strain evidence="2">DSM 19482</strain>
    </source>
</reference>
<dbReference type="Proteomes" id="UP000187261">
    <property type="component" value="Unassembled WGS sequence"/>
</dbReference>
<dbReference type="AlphaFoldDB" id="A0A1U7PY55"/>
<accession>A0A1U7PY55</accession>
<protein>
    <submittedName>
        <fullName evidence="1">Uncharacterized protein</fullName>
    </submittedName>
</protein>
<organism evidence="1 2">
    <name type="scientific">Epilithonimonas bovis DSM 19482</name>
    <dbReference type="NCBI Taxonomy" id="1121284"/>
    <lineage>
        <taxon>Bacteria</taxon>
        <taxon>Pseudomonadati</taxon>
        <taxon>Bacteroidota</taxon>
        <taxon>Flavobacteriia</taxon>
        <taxon>Flavobacteriales</taxon>
        <taxon>Weeksellaceae</taxon>
        <taxon>Chryseobacterium group</taxon>
        <taxon>Epilithonimonas</taxon>
    </lineage>
</organism>
<proteinExistence type="predicted"/>
<dbReference type="EMBL" id="FTPU01000064">
    <property type="protein sequence ID" value="SIT98723.1"/>
    <property type="molecule type" value="Genomic_DNA"/>
</dbReference>
<gene>
    <name evidence="1" type="ORF">SAMN05660493_03234</name>
</gene>
<evidence type="ECO:0000313" key="2">
    <source>
        <dbReference type="Proteomes" id="UP000187261"/>
    </source>
</evidence>
<keyword evidence="2" id="KW-1185">Reference proteome</keyword>
<evidence type="ECO:0000313" key="1">
    <source>
        <dbReference type="EMBL" id="SIT98723.1"/>
    </source>
</evidence>